<accession>A0A937JQ71</accession>
<dbReference type="InterPro" id="IPR039365">
    <property type="entry name" value="IS701-like"/>
</dbReference>
<dbReference type="RefSeq" id="WP_201844151.1">
    <property type="nucleotide sequence ID" value="NZ_JAERRK010000038.1"/>
</dbReference>
<name>A0A937JQ71_9ACTN</name>
<evidence type="ECO:0000313" key="2">
    <source>
        <dbReference type="EMBL" id="MBL1087609.1"/>
    </source>
</evidence>
<evidence type="ECO:0000313" key="3">
    <source>
        <dbReference type="Proteomes" id="UP000661858"/>
    </source>
</evidence>
<evidence type="ECO:0000259" key="1">
    <source>
        <dbReference type="Pfam" id="PF13546"/>
    </source>
</evidence>
<sequence length="392" mass="42761">MVTTCLAGPPIARSGWPLTEFVRTVFGSLPRADQRRWADVYLRGLLSTPGRKTMKRLAGQMCGSPSAGQALQQFITSSPWDWHEPRAALARLAARRLPDHVWVAGTFVAEKRGGRSVGVGRRFVPGLGATVNCQVGVGLFLVSTTEAVPVDWSLVLDGGWREDGALRRRARIPDTADGRSAWECALDMVADAAGAPRVQRPPLVADLTVTGDLARITGVLASARAEFLVRIRPDHPVLEHSSGAAQPLSAALSTAEHVIREGGAHSRVALSRYDDGTGPAEVRSALVQLPGQREPGRPPRRYRLFALDATDETGQPQFWLSTLHRRGMGYVCSLMRRQQLVRDTLETLGESYGLMDFEGRSFPGWHHHMTMVSAAYAYRRLYPAGTAARLSA</sequence>
<dbReference type="AlphaFoldDB" id="A0A937JQ71"/>
<protein>
    <submittedName>
        <fullName evidence="2">Transposase</fullName>
    </submittedName>
</protein>
<organism evidence="2 3">
    <name type="scientific">Streptomyces actinomycinicus</name>
    <dbReference type="NCBI Taxonomy" id="1695166"/>
    <lineage>
        <taxon>Bacteria</taxon>
        <taxon>Bacillati</taxon>
        <taxon>Actinomycetota</taxon>
        <taxon>Actinomycetes</taxon>
        <taxon>Kitasatosporales</taxon>
        <taxon>Streptomycetaceae</taxon>
        <taxon>Streptomyces</taxon>
    </lineage>
</organism>
<comment type="caution">
    <text evidence="2">The sequence shown here is derived from an EMBL/GenBank/DDBJ whole genome shotgun (WGS) entry which is preliminary data.</text>
</comment>
<dbReference type="Pfam" id="PF13546">
    <property type="entry name" value="DDE_5"/>
    <property type="match status" value="1"/>
</dbReference>
<reference evidence="2" key="1">
    <citation type="submission" date="2021-01" db="EMBL/GenBank/DDBJ databases">
        <title>WGS of actinomycetes isolated from Thailand.</title>
        <authorList>
            <person name="Thawai C."/>
        </authorList>
    </citation>
    <scope>NUCLEOTIDE SEQUENCE</scope>
    <source>
        <strain evidence="2">RCU-197</strain>
    </source>
</reference>
<dbReference type="PANTHER" id="PTHR33627:SF1">
    <property type="entry name" value="TRANSPOSASE"/>
    <property type="match status" value="1"/>
</dbReference>
<proteinExistence type="predicted"/>
<dbReference type="PANTHER" id="PTHR33627">
    <property type="entry name" value="TRANSPOSASE"/>
    <property type="match status" value="1"/>
</dbReference>
<gene>
    <name evidence="2" type="ORF">JK359_37710</name>
</gene>
<dbReference type="EMBL" id="JAERRK010000038">
    <property type="protein sequence ID" value="MBL1087609.1"/>
    <property type="molecule type" value="Genomic_DNA"/>
</dbReference>
<feature type="domain" description="Transposase IS701-like DDE" evidence="1">
    <location>
        <begin position="25"/>
        <end position="247"/>
    </location>
</feature>
<dbReference type="Proteomes" id="UP000661858">
    <property type="component" value="Unassembled WGS sequence"/>
</dbReference>
<dbReference type="InterPro" id="IPR038721">
    <property type="entry name" value="IS701-like_DDE_dom"/>
</dbReference>
<keyword evidence="3" id="KW-1185">Reference proteome</keyword>